<dbReference type="AlphaFoldDB" id="A0A8J2PDH0"/>
<evidence type="ECO:0000313" key="2">
    <source>
        <dbReference type="Proteomes" id="UP000708208"/>
    </source>
</evidence>
<evidence type="ECO:0000313" key="1">
    <source>
        <dbReference type="EMBL" id="CAG7819387.1"/>
    </source>
</evidence>
<gene>
    <name evidence="1" type="ORF">AFUS01_LOCUS29842</name>
</gene>
<accession>A0A8J2PDH0</accession>
<comment type="caution">
    <text evidence="1">The sequence shown here is derived from an EMBL/GenBank/DDBJ whole genome shotgun (WGS) entry which is preliminary data.</text>
</comment>
<name>A0A8J2PDH0_9HEXA</name>
<keyword evidence="2" id="KW-1185">Reference proteome</keyword>
<reference evidence="1" key="1">
    <citation type="submission" date="2021-06" db="EMBL/GenBank/DDBJ databases">
        <authorList>
            <person name="Hodson N. C."/>
            <person name="Mongue J. A."/>
            <person name="Jaron S. K."/>
        </authorList>
    </citation>
    <scope>NUCLEOTIDE SEQUENCE</scope>
</reference>
<sequence length="149" mass="16879">MQDRGAIKSNFGIFGCRNYHSGYHSQGGESRVTVSFYRVITGTFSWETTIGTVNCWWTLRKLLVVPPLGSCVSELRFISSGWIAQWNGAESTNDLLLLHKNRGNRIHVLVRYLSENSGSMPKSEKQTQLILRLFFDAPSRSCQFGIFVL</sequence>
<proteinExistence type="predicted"/>
<protein>
    <submittedName>
        <fullName evidence="1">Uncharacterized protein</fullName>
    </submittedName>
</protein>
<organism evidence="1 2">
    <name type="scientific">Allacma fusca</name>
    <dbReference type="NCBI Taxonomy" id="39272"/>
    <lineage>
        <taxon>Eukaryota</taxon>
        <taxon>Metazoa</taxon>
        <taxon>Ecdysozoa</taxon>
        <taxon>Arthropoda</taxon>
        <taxon>Hexapoda</taxon>
        <taxon>Collembola</taxon>
        <taxon>Symphypleona</taxon>
        <taxon>Sminthuridae</taxon>
        <taxon>Allacma</taxon>
    </lineage>
</organism>
<dbReference type="EMBL" id="CAJVCH010448591">
    <property type="protein sequence ID" value="CAG7819387.1"/>
    <property type="molecule type" value="Genomic_DNA"/>
</dbReference>
<dbReference type="Proteomes" id="UP000708208">
    <property type="component" value="Unassembled WGS sequence"/>
</dbReference>